<proteinExistence type="predicted"/>
<evidence type="ECO:0000256" key="1">
    <source>
        <dbReference type="SAM" id="SignalP"/>
    </source>
</evidence>
<feature type="chain" id="PRO_5045483666" evidence="1">
    <location>
        <begin position="28"/>
        <end position="215"/>
    </location>
</feature>
<reference evidence="2 3" key="1">
    <citation type="submission" date="2022-02" db="EMBL/GenBank/DDBJ databases">
        <title>Halomonas fukangensis sp. nov., a halophilic bacterium isolated from a bulk soil of Kalidium foliatum at Fukang.</title>
        <authorList>
            <person name="Huang Y."/>
        </authorList>
    </citation>
    <scope>NUCLEOTIDE SEQUENCE [LARGE SCALE GENOMIC DNA]</scope>
    <source>
        <strain evidence="2 3">EGI 63088</strain>
    </source>
</reference>
<name>A0ABS9RTG5_9GAMM</name>
<dbReference type="NCBIfam" id="TIGR03360">
    <property type="entry name" value="VI_minor_1"/>
    <property type="match status" value="1"/>
</dbReference>
<keyword evidence="1" id="KW-0732">Signal</keyword>
<accession>A0ABS9RTG5</accession>
<evidence type="ECO:0000313" key="2">
    <source>
        <dbReference type="EMBL" id="MCH4563099.1"/>
    </source>
</evidence>
<sequence length="215" mass="23483">MRVSFTIRPALWLGLAMVLFNSVSALAAEELLESAHECAVLDSRLERLGCYDALFQAAEDVSAGGDPRPALWHAINAQEAARDGADMGFLVRETPDEVLMSVPALGSVPPRPQLVIACEKSITRFQLHLPTAVNAPRARLRLVAAGREQQQEWRVRDGGYVVSGGRGLPAIATLRQLLDADELVLGSDLGVLDGLRFELSGLRRHIQPLRDACRW</sequence>
<dbReference type="Proteomes" id="UP001202117">
    <property type="component" value="Unassembled WGS sequence"/>
</dbReference>
<gene>
    <name evidence="2" type="primary">tagO</name>
    <name evidence="2" type="ORF">MKP05_08150</name>
</gene>
<dbReference type="EMBL" id="JAKVPY010000008">
    <property type="protein sequence ID" value="MCH4563099.1"/>
    <property type="molecule type" value="Genomic_DNA"/>
</dbReference>
<dbReference type="Pfam" id="PF11319">
    <property type="entry name" value="VasI"/>
    <property type="match status" value="1"/>
</dbReference>
<keyword evidence="3" id="KW-1185">Reference proteome</keyword>
<protein>
    <submittedName>
        <fullName evidence="2">Type VI secretion system-associated protein TagO</fullName>
    </submittedName>
</protein>
<dbReference type="RefSeq" id="WP_240567853.1">
    <property type="nucleotide sequence ID" value="NZ_JAKVPY010000008.1"/>
</dbReference>
<dbReference type="InterPro" id="IPR017738">
    <property type="entry name" value="T6SS-assoc_VCA0118"/>
</dbReference>
<organism evidence="2 3">
    <name type="scientific">Halomonas flagellata</name>
    <dbReference type="NCBI Taxonomy" id="2920385"/>
    <lineage>
        <taxon>Bacteria</taxon>
        <taxon>Pseudomonadati</taxon>
        <taxon>Pseudomonadota</taxon>
        <taxon>Gammaproteobacteria</taxon>
        <taxon>Oceanospirillales</taxon>
        <taxon>Halomonadaceae</taxon>
        <taxon>Halomonas</taxon>
    </lineage>
</organism>
<evidence type="ECO:0000313" key="3">
    <source>
        <dbReference type="Proteomes" id="UP001202117"/>
    </source>
</evidence>
<feature type="signal peptide" evidence="1">
    <location>
        <begin position="1"/>
        <end position="27"/>
    </location>
</feature>
<comment type="caution">
    <text evidence="2">The sequence shown here is derived from an EMBL/GenBank/DDBJ whole genome shotgun (WGS) entry which is preliminary data.</text>
</comment>